<dbReference type="InterPro" id="IPR011053">
    <property type="entry name" value="Single_hybrid_motif"/>
</dbReference>
<dbReference type="SUPFAM" id="SSF51230">
    <property type="entry name" value="Single hybrid motif"/>
    <property type="match status" value="1"/>
</dbReference>
<evidence type="ECO:0000313" key="5">
    <source>
        <dbReference type="Proteomes" id="UP000295684"/>
    </source>
</evidence>
<dbReference type="PANTHER" id="PTHR30386:SF28">
    <property type="entry name" value="EXPORTED PROTEIN"/>
    <property type="match status" value="1"/>
</dbReference>
<feature type="domain" description="AprE-like beta-barrel" evidence="2">
    <location>
        <begin position="326"/>
        <end position="407"/>
    </location>
</feature>
<keyword evidence="1" id="KW-1133">Transmembrane helix</keyword>
<keyword evidence="1" id="KW-0812">Transmembrane</keyword>
<accession>A0A4V2RZX4</accession>
<dbReference type="Proteomes" id="UP000622648">
    <property type="component" value="Unassembled WGS sequence"/>
</dbReference>
<dbReference type="AlphaFoldDB" id="A0A4V2RZX4"/>
<proteinExistence type="predicted"/>
<feature type="transmembrane region" description="Helical" evidence="1">
    <location>
        <begin position="26"/>
        <end position="48"/>
    </location>
</feature>
<comment type="caution">
    <text evidence="4">The sequence shown here is derived from an EMBL/GenBank/DDBJ whole genome shotgun (WGS) entry which is preliminary data.</text>
</comment>
<reference evidence="6" key="2">
    <citation type="journal article" date="2019" name="Int. J. Syst. Evol. Microbiol.">
        <title>The Global Catalogue of Microorganisms (GCM) 10K type strain sequencing project: providing services to taxonomists for standard genome sequencing and annotation.</title>
        <authorList>
            <consortium name="The Broad Institute Genomics Platform"/>
            <consortium name="The Broad Institute Genome Sequencing Center for Infectious Disease"/>
            <person name="Wu L."/>
            <person name="Ma J."/>
        </authorList>
    </citation>
    <scope>NUCLEOTIDE SEQUENCE [LARGE SCALE GENOMIC DNA]</scope>
    <source>
        <strain evidence="6">CGMCC 1.15644</strain>
    </source>
</reference>
<organism evidence="4 5">
    <name type="scientific">Pedobacter psychrotolerans</name>
    <dbReference type="NCBI Taxonomy" id="1843235"/>
    <lineage>
        <taxon>Bacteria</taxon>
        <taxon>Pseudomonadati</taxon>
        <taxon>Bacteroidota</taxon>
        <taxon>Sphingobacteriia</taxon>
        <taxon>Sphingobacteriales</taxon>
        <taxon>Sphingobacteriaceae</taxon>
        <taxon>Pedobacter</taxon>
    </lineage>
</organism>
<keyword evidence="1" id="KW-0472">Membrane</keyword>
<dbReference type="OrthoDB" id="7057889at2"/>
<dbReference type="InterPro" id="IPR058982">
    <property type="entry name" value="Beta-barrel_AprE"/>
</dbReference>
<dbReference type="EMBL" id="SLWO01000002">
    <property type="protein sequence ID" value="TCO28800.1"/>
    <property type="molecule type" value="Genomic_DNA"/>
</dbReference>
<dbReference type="EMBL" id="BMJO01000003">
    <property type="protein sequence ID" value="GGE51833.1"/>
    <property type="molecule type" value="Genomic_DNA"/>
</dbReference>
<protein>
    <submittedName>
        <fullName evidence="3">Hemolysin</fullName>
    </submittedName>
    <submittedName>
        <fullName evidence="4">HlyD family secretion protein</fullName>
    </submittedName>
</protein>
<dbReference type="PRINTS" id="PR01490">
    <property type="entry name" value="RTXTOXIND"/>
</dbReference>
<evidence type="ECO:0000259" key="2">
    <source>
        <dbReference type="Pfam" id="PF26002"/>
    </source>
</evidence>
<dbReference type="Pfam" id="PF26002">
    <property type="entry name" value="Beta-barrel_AprE"/>
    <property type="match status" value="1"/>
</dbReference>
<evidence type="ECO:0000313" key="6">
    <source>
        <dbReference type="Proteomes" id="UP000622648"/>
    </source>
</evidence>
<sequence length="424" mass="48845">MPQEIIFQESNSEDVEEIITAVPPWILRWGITVFFIILVGIVVLSSWIKYPDVVNTKLIVNSSNAPKQVLARHSGKLIALLVNNGDFVKQSQPLAFIESTAQHKDVLLLNQQLKKIRLNLPISASNINLPENLDLGELQTSYQSFFQQYLQFQSTQKNGYYLGKLQYLERDLLDIKKIKNQIIKQKEIQSQQFFNDEQEFQAYRKLYNNKVISRSEYIQQENKYLSAKLPLQQAETSILTNASIYISKQKELLDLRHTIIEERAKFDQSLRQCISESDQWIKDYILMAPSDGKVTFSGMIQVNQNIMINQDVFIVNPGNTDYFGVVHIPQYNMGKISLGQRALVKLKSYPYEQYGMIKGKLTYVSEVAVQDSVFMAKISFDNVENKEPARKIILRNGMQADVEIVTEESSLLQKVFLNILKLIK</sequence>
<reference evidence="4 5" key="3">
    <citation type="submission" date="2019-03" db="EMBL/GenBank/DDBJ databases">
        <title>Genomic Encyclopedia of Type Strains, Phase IV (KMG-IV): sequencing the most valuable type-strain genomes for metagenomic binning, comparative biology and taxonomic classification.</title>
        <authorList>
            <person name="Goeker M."/>
        </authorList>
    </citation>
    <scope>NUCLEOTIDE SEQUENCE [LARGE SCALE GENOMIC DNA]</scope>
    <source>
        <strain evidence="4 5">DSM 103236</strain>
    </source>
</reference>
<reference evidence="3" key="1">
    <citation type="journal article" date="2014" name="Int. J. Syst. Evol. Microbiol.">
        <title>Complete genome of a new Firmicutes species belonging to the dominant human colonic microbiota ('Ruminococcus bicirculans') reveals two chromosomes and a selective capacity to utilize plant glucans.</title>
        <authorList>
            <consortium name="NISC Comparative Sequencing Program"/>
            <person name="Wegmann U."/>
            <person name="Louis P."/>
            <person name="Goesmann A."/>
            <person name="Henrissat B."/>
            <person name="Duncan S.H."/>
            <person name="Flint H.J."/>
        </authorList>
    </citation>
    <scope>NUCLEOTIDE SEQUENCE</scope>
    <source>
        <strain evidence="3">CGMCC 1.15644</strain>
    </source>
</reference>
<dbReference type="Gene3D" id="2.40.30.170">
    <property type="match status" value="1"/>
</dbReference>
<name>A0A4V2RZX4_9SPHI</name>
<dbReference type="Proteomes" id="UP000295684">
    <property type="component" value="Unassembled WGS sequence"/>
</dbReference>
<gene>
    <name evidence="4" type="ORF">EV200_102217</name>
    <name evidence="3" type="ORF">GCM10011413_17720</name>
</gene>
<dbReference type="PANTHER" id="PTHR30386">
    <property type="entry name" value="MEMBRANE FUSION SUBUNIT OF EMRAB-TOLC MULTIDRUG EFFLUX PUMP"/>
    <property type="match status" value="1"/>
</dbReference>
<keyword evidence="6" id="KW-1185">Reference proteome</keyword>
<evidence type="ECO:0000313" key="3">
    <source>
        <dbReference type="EMBL" id="GGE51833.1"/>
    </source>
</evidence>
<dbReference type="RefSeq" id="WP_132529819.1">
    <property type="nucleotide sequence ID" value="NZ_BMJO01000003.1"/>
</dbReference>
<dbReference type="InterPro" id="IPR050739">
    <property type="entry name" value="MFP"/>
</dbReference>
<reference evidence="3" key="4">
    <citation type="submission" date="2024-05" db="EMBL/GenBank/DDBJ databases">
        <authorList>
            <person name="Sun Q."/>
            <person name="Zhou Y."/>
        </authorList>
    </citation>
    <scope>NUCLEOTIDE SEQUENCE</scope>
    <source>
        <strain evidence="3">CGMCC 1.15644</strain>
    </source>
</reference>
<evidence type="ECO:0000256" key="1">
    <source>
        <dbReference type="SAM" id="Phobius"/>
    </source>
</evidence>
<evidence type="ECO:0000313" key="4">
    <source>
        <dbReference type="EMBL" id="TCO28800.1"/>
    </source>
</evidence>